<feature type="compositionally biased region" description="Polar residues" evidence="1">
    <location>
        <begin position="394"/>
        <end position="406"/>
    </location>
</feature>
<feature type="compositionally biased region" description="Polar residues" evidence="1">
    <location>
        <begin position="62"/>
        <end position="71"/>
    </location>
</feature>
<feature type="compositionally biased region" description="Polar residues" evidence="1">
    <location>
        <begin position="180"/>
        <end position="191"/>
    </location>
</feature>
<dbReference type="Proteomes" id="UP000726737">
    <property type="component" value="Unassembled WGS sequence"/>
</dbReference>
<feature type="compositionally biased region" description="Polar residues" evidence="1">
    <location>
        <begin position="198"/>
        <end position="216"/>
    </location>
</feature>
<name>A0A9P6PPH1_9FUNG</name>
<feature type="region of interest" description="Disordered" evidence="1">
    <location>
        <begin position="1118"/>
        <end position="1138"/>
    </location>
</feature>
<feature type="region of interest" description="Disordered" evidence="1">
    <location>
        <begin position="90"/>
        <end position="138"/>
    </location>
</feature>
<feature type="compositionally biased region" description="Low complexity" evidence="1">
    <location>
        <begin position="382"/>
        <end position="393"/>
    </location>
</feature>
<dbReference type="InterPro" id="IPR013951">
    <property type="entry name" value="Rxt3"/>
</dbReference>
<feature type="region of interest" description="Disordered" evidence="1">
    <location>
        <begin position="1259"/>
        <end position="1307"/>
    </location>
</feature>
<reference evidence="2" key="1">
    <citation type="journal article" date="2020" name="Fungal Divers.">
        <title>Resolving the Mortierellaceae phylogeny through synthesis of multi-gene phylogenetics and phylogenomics.</title>
        <authorList>
            <person name="Vandepol N."/>
            <person name="Liber J."/>
            <person name="Desiro A."/>
            <person name="Na H."/>
            <person name="Kennedy M."/>
            <person name="Barry K."/>
            <person name="Grigoriev I.V."/>
            <person name="Miller A.N."/>
            <person name="O'Donnell K."/>
            <person name="Stajich J.E."/>
            <person name="Bonito G."/>
        </authorList>
    </citation>
    <scope>NUCLEOTIDE SEQUENCE</scope>
    <source>
        <strain evidence="2">KOD948</strain>
    </source>
</reference>
<feature type="compositionally biased region" description="Polar residues" evidence="1">
    <location>
        <begin position="243"/>
        <end position="266"/>
    </location>
</feature>
<feature type="compositionally biased region" description="Polar residues" evidence="1">
    <location>
        <begin position="1168"/>
        <end position="1191"/>
    </location>
</feature>
<feature type="compositionally biased region" description="Basic and acidic residues" evidence="1">
    <location>
        <begin position="368"/>
        <end position="378"/>
    </location>
</feature>
<feature type="compositionally biased region" description="Basic and acidic residues" evidence="1">
    <location>
        <begin position="1"/>
        <end position="13"/>
    </location>
</feature>
<feature type="compositionally biased region" description="Basic and acidic residues" evidence="1">
    <location>
        <begin position="221"/>
        <end position="233"/>
    </location>
</feature>
<protein>
    <submittedName>
        <fullName evidence="2">Uncharacterized protein</fullName>
    </submittedName>
</protein>
<feature type="compositionally biased region" description="Polar residues" evidence="1">
    <location>
        <begin position="635"/>
        <end position="650"/>
    </location>
</feature>
<evidence type="ECO:0000313" key="2">
    <source>
        <dbReference type="EMBL" id="KAG0249706.1"/>
    </source>
</evidence>
<feature type="compositionally biased region" description="Polar residues" evidence="1">
    <location>
        <begin position="665"/>
        <end position="680"/>
    </location>
</feature>
<feature type="region of interest" description="Disordered" evidence="1">
    <location>
        <begin position="180"/>
        <end position="566"/>
    </location>
</feature>
<feature type="compositionally biased region" description="Polar residues" evidence="1">
    <location>
        <begin position="284"/>
        <end position="300"/>
    </location>
</feature>
<feature type="region of interest" description="Disordered" evidence="1">
    <location>
        <begin position="1036"/>
        <end position="1058"/>
    </location>
</feature>
<keyword evidence="3" id="KW-1185">Reference proteome</keyword>
<feature type="compositionally biased region" description="Low complexity" evidence="1">
    <location>
        <begin position="45"/>
        <end position="58"/>
    </location>
</feature>
<dbReference type="Pfam" id="PF08642">
    <property type="entry name" value="Rxt3"/>
    <property type="match status" value="1"/>
</dbReference>
<feature type="region of interest" description="Disordered" evidence="1">
    <location>
        <begin position="1151"/>
        <end position="1191"/>
    </location>
</feature>
<accession>A0A9P6PPH1</accession>
<feature type="compositionally biased region" description="Polar residues" evidence="1">
    <location>
        <begin position="1267"/>
        <end position="1276"/>
    </location>
</feature>
<feature type="compositionally biased region" description="Basic and acidic residues" evidence="1">
    <location>
        <begin position="117"/>
        <end position="133"/>
    </location>
</feature>
<feature type="region of interest" description="Disordered" evidence="1">
    <location>
        <begin position="1"/>
        <end position="71"/>
    </location>
</feature>
<dbReference type="OrthoDB" id="3596986at2759"/>
<feature type="compositionally biased region" description="Low complexity" evidence="1">
    <location>
        <begin position="1226"/>
        <end position="1239"/>
    </location>
</feature>
<proteinExistence type="predicted"/>
<dbReference type="EMBL" id="JAAAJA010000779">
    <property type="protein sequence ID" value="KAG0249706.1"/>
    <property type="molecule type" value="Genomic_DNA"/>
</dbReference>
<dbReference type="Gene3D" id="2.170.130.20">
    <property type="entry name" value="LCCL-like domain"/>
    <property type="match status" value="1"/>
</dbReference>
<evidence type="ECO:0000256" key="1">
    <source>
        <dbReference type="SAM" id="MobiDB-lite"/>
    </source>
</evidence>
<feature type="compositionally biased region" description="Polar residues" evidence="1">
    <location>
        <begin position="499"/>
        <end position="513"/>
    </location>
</feature>
<feature type="compositionally biased region" description="Acidic residues" evidence="1">
    <location>
        <begin position="1295"/>
        <end position="1307"/>
    </location>
</feature>
<feature type="compositionally biased region" description="Polar residues" evidence="1">
    <location>
        <begin position="339"/>
        <end position="362"/>
    </location>
</feature>
<comment type="caution">
    <text evidence="2">The sequence shown here is derived from an EMBL/GenBank/DDBJ whole genome shotgun (WGS) entry which is preliminary data.</text>
</comment>
<feature type="region of interest" description="Disordered" evidence="1">
    <location>
        <begin position="1204"/>
        <end position="1239"/>
    </location>
</feature>
<evidence type="ECO:0000313" key="3">
    <source>
        <dbReference type="Proteomes" id="UP000726737"/>
    </source>
</evidence>
<sequence>MDTKKRPNDDSLEPHTLQLSGQLSGTEGAGMTDPTAMEVDVATVDPSAAKADLSSSSDVPPTMTTQITDQTSMLTEANKRVKLTMDSDRIGGVYSPSIELPDPSKEEKGLAEWVGQLDKDDGSKGLQTDKSDSKGVSIESKSLNQDLVRALLTTGTGANPSTMSDSILAVASLSEPLKTTLNTLGDDTQSKGVDAGSSGETPGLTVNPQLSSNPSAQMDVVHMDQNKKTDEHPVLATPKASDIPTNPEKQANKPIDSQQSNVQPTPEQELAPLKTPEQGMVPTANHQQPNQLATTISEQIATPEPLQAKPSAGQGRDGGDVTMISPKPDESAAFIKEISQITQLDSGAQSKETSSIDSTRPPQQAPDDTSKQGQEQRQEPTQLPLAAQPQQPQRGSFDQGSPRNTVPSIQSLLPLSSLPQTQAAPTSNPPQSTRPSRSTMSVSALLVNNEEDNEQEQEQDHAKRVSRNVFDQHDPFVQSNPPLRNASLPPPLPHQEPPATTSLSSKPLTQQPQRIVAGPGNSQRGRDTDEAPPLHQGQASYDRGAMDHTQPPGRSQEGASGHGARHRLASPVGIRSHQEQTNGVGMAGSNGKLPGLGSVTGIPAGPLHDPHMNHGPMYRTDGSHPPMGSRPDPYSPSQHSGLAHSSTANGHGQHYPAMSHMAHPQSATPNASLPSMSAPTENRHPRLIVKNDASLKMSDRPELFLGYYRYDPAQLLPVLQGKENSLLEVRVASPYLTFDNAKVKRRELWGTDVYTDDSDVVAMLIHSGTFIPPINSHSSEPDSIQPTSQQHNFVTDPIKHICPGYDLAVTLRVLPKLIKYQGSIRNRIKSRTWATGHDGVSLQIESVRKLCAGEALNRGRGQSKHRMKEYNQERLRVLSNVHDETTESLQNERAMRTATFEFTHQGDPCFKYSPELVMDRHDGLSRKWTSWRLKKEVLILENDEERYEISLQHHAGTDARRFDRYRFAVISPRTSLSSWSKASYPLDSSDLTEVLYEDLDWQDFEWVERGVVVQPSDRGKQAPAYLGSSALMEGVEPTSDISSDMSKPKSPPKTADRMDLEDVNFKDVAVADNDAIDDGNTSAVQGKGAAAFGASGGHDAQQDGVFCVVSRLFWRPMTDQRSSKPSKADAPTHPDNAPAIKNVQQESFIDPHLQPSPAKTEDVVPPADSSNAKVAQDQQEPKTGSTTGIDQLTKVDTTGSILATSKPVEVTPAPQTEGVPLTMLAPPTSQPQTVLTTPSTTSALTTNAMDVDTDMNMDVKLPLEPQPSLSTTQPGSASIKGDHAQPLSVIQAEREEGELEEGEIASD</sequence>
<feature type="compositionally biased region" description="Polar residues" evidence="1">
    <location>
        <begin position="423"/>
        <end position="442"/>
    </location>
</feature>
<organism evidence="2 3">
    <name type="scientific">Mortierella polycephala</name>
    <dbReference type="NCBI Taxonomy" id="41804"/>
    <lineage>
        <taxon>Eukaryota</taxon>
        <taxon>Fungi</taxon>
        <taxon>Fungi incertae sedis</taxon>
        <taxon>Mucoromycota</taxon>
        <taxon>Mortierellomycotina</taxon>
        <taxon>Mortierellomycetes</taxon>
        <taxon>Mortierellales</taxon>
        <taxon>Mortierellaceae</taxon>
        <taxon>Mortierella</taxon>
    </lineage>
</organism>
<dbReference type="InterPro" id="IPR036609">
    <property type="entry name" value="LCCL_sf"/>
</dbReference>
<feature type="compositionally biased region" description="Low complexity" evidence="1">
    <location>
        <begin position="407"/>
        <end position="422"/>
    </location>
</feature>
<feature type="region of interest" description="Disordered" evidence="1">
    <location>
        <begin position="612"/>
        <end position="681"/>
    </location>
</feature>
<gene>
    <name evidence="2" type="ORF">BG011_009009</name>
</gene>